<organism evidence="3 4">
    <name type="scientific">Ceraceosorus bombacis</name>
    <dbReference type="NCBI Taxonomy" id="401625"/>
    <lineage>
        <taxon>Eukaryota</taxon>
        <taxon>Fungi</taxon>
        <taxon>Dikarya</taxon>
        <taxon>Basidiomycota</taxon>
        <taxon>Ustilaginomycotina</taxon>
        <taxon>Exobasidiomycetes</taxon>
        <taxon>Ceraceosorales</taxon>
        <taxon>Ceraceosoraceae</taxon>
        <taxon>Ceraceosorus</taxon>
    </lineage>
</organism>
<protein>
    <submittedName>
        <fullName evidence="3">Uncharacterized protein</fullName>
    </submittedName>
</protein>
<dbReference type="EMBL" id="CCYA01000277">
    <property type="protein sequence ID" value="CEH19061.1"/>
    <property type="molecule type" value="Genomic_DNA"/>
</dbReference>
<evidence type="ECO:0000313" key="4">
    <source>
        <dbReference type="Proteomes" id="UP000054845"/>
    </source>
</evidence>
<dbReference type="OrthoDB" id="2590241at2759"/>
<keyword evidence="4" id="KW-1185">Reference proteome</keyword>
<evidence type="ECO:0000256" key="2">
    <source>
        <dbReference type="SAM" id="SignalP"/>
    </source>
</evidence>
<reference evidence="3 4" key="1">
    <citation type="submission" date="2014-09" db="EMBL/GenBank/DDBJ databases">
        <authorList>
            <person name="Magalhaes I.L.F."/>
            <person name="Oliveira U."/>
            <person name="Santos F.R."/>
            <person name="Vidigal T.H.D.A."/>
            <person name="Brescovit A.D."/>
            <person name="Santos A.J."/>
        </authorList>
    </citation>
    <scope>NUCLEOTIDE SEQUENCE [LARGE SCALE GENOMIC DNA]</scope>
</reference>
<accession>A0A0P1BSU4</accession>
<proteinExistence type="predicted"/>
<dbReference type="AlphaFoldDB" id="A0A0P1BSU4"/>
<sequence>MTALRVCGLLCLAIGIGILSVAALPRQPARRGGENGLGLKPASPCTKGLHVWVRADDLRPSSLVEGEARLVNNLTHLADKPVLAEQCRIVSWTLGLRHRERVALKYPALDVQPPQKPQWNYTWSSPYYGLQDELSVFTPFSPERTAYEKRMQEYADAMAKREQWIVAEKQRLNFEAVRDMGAVETPSENLQVVELEPFLIAVPPVIFPPRVEGHGHATGRGSSNVSYARELDMAYFAQAHSAGGDIIEIAAGQTTSVPPPMWSSDAAPKRRRIHHSFNESSWVEVIRDARGPSFTPRVVHLQGLNASLTFESFSAWVQGDKRQVQGEMFLQGDRYHVEAAHFKIVQHVRPVWASSQLLAETHNTRSLEIELLRRVGLADNLIFTGNETRPEKQSSSRSRLAVPLSVEDHLRAAIKQRNEGAQMEWSFNIPATAMTLTPQPNGRTQLSGWANISDSAPLTTSTAAAFEDVEAYVVAEIILRDRSVEGVEDTASGESLRSDRILEENYGWDSRGYPKSKECLAGMPQSMCTLRGPQYRLTAIFEGVSVLPRGSRAHFKTSKIRDMVREHQRCKTNPVGYLSPEARAPMFVEPKQAATAAKHFCSNDDFFPRMNATTTSRERRPAEHGAQSTSDSELLFVSNRWQGRRLFSHEEEEECGGFSWTTPQARTRVGKVWAEKVILPEMDLSDMDAQEGDGDRDIMRAPPLVMQNVAE</sequence>
<name>A0A0P1BSU4_9BASI</name>
<feature type="chain" id="PRO_5006059794" evidence="2">
    <location>
        <begin position="24"/>
        <end position="711"/>
    </location>
</feature>
<feature type="region of interest" description="Disordered" evidence="1">
    <location>
        <begin position="686"/>
        <end position="711"/>
    </location>
</feature>
<keyword evidence="2" id="KW-0732">Signal</keyword>
<evidence type="ECO:0000256" key="1">
    <source>
        <dbReference type="SAM" id="MobiDB-lite"/>
    </source>
</evidence>
<evidence type="ECO:0000313" key="3">
    <source>
        <dbReference type="EMBL" id="CEH19061.1"/>
    </source>
</evidence>
<feature type="signal peptide" evidence="2">
    <location>
        <begin position="1"/>
        <end position="23"/>
    </location>
</feature>
<dbReference type="Proteomes" id="UP000054845">
    <property type="component" value="Unassembled WGS sequence"/>
</dbReference>